<dbReference type="AlphaFoldDB" id="A0A8R7U1E0"/>
<dbReference type="EnsemblPlants" id="TuG1812G0300005548.01.T01">
    <property type="protein sequence ID" value="TuG1812G0300005548.01.T01"/>
    <property type="gene ID" value="TuG1812G0300005548.01"/>
</dbReference>
<dbReference type="Gramene" id="TuG1812G0300005548.01.T01">
    <property type="protein sequence ID" value="TuG1812G0300005548.01.T01"/>
    <property type="gene ID" value="TuG1812G0300005548.01"/>
</dbReference>
<name>A0A8R7U1E0_TRIUA</name>
<evidence type="ECO:0000313" key="1">
    <source>
        <dbReference type="EnsemblPlants" id="TuG1812G0300005548.01.T01"/>
    </source>
</evidence>
<reference evidence="1" key="3">
    <citation type="submission" date="2022-06" db="UniProtKB">
        <authorList>
            <consortium name="EnsemblPlants"/>
        </authorList>
    </citation>
    <scope>IDENTIFICATION</scope>
</reference>
<proteinExistence type="predicted"/>
<dbReference type="Proteomes" id="UP000015106">
    <property type="component" value="Chromosome 3"/>
</dbReference>
<accession>A0A8R7U1E0</accession>
<keyword evidence="2" id="KW-1185">Reference proteome</keyword>
<sequence length="110" mass="12699">RIRPAAKSSVWSQTLPARLSRYSAKSFFWSHTHARTLPARPSRKLHFQRSYPKHYISSAVFHLTKIRCFAPPNLSFGFLRQFTNQCFAPSKNTSALVSSMHATEFPKKRC</sequence>
<protein>
    <submittedName>
        <fullName evidence="1">Uncharacterized protein</fullName>
    </submittedName>
</protein>
<evidence type="ECO:0000313" key="2">
    <source>
        <dbReference type="Proteomes" id="UP000015106"/>
    </source>
</evidence>
<reference evidence="1" key="2">
    <citation type="submission" date="2018-03" db="EMBL/GenBank/DDBJ databases">
        <title>The Triticum urartu genome reveals the dynamic nature of wheat genome evolution.</title>
        <authorList>
            <person name="Ling H."/>
            <person name="Ma B."/>
            <person name="Shi X."/>
            <person name="Liu H."/>
            <person name="Dong L."/>
            <person name="Sun H."/>
            <person name="Cao Y."/>
            <person name="Gao Q."/>
            <person name="Zheng S."/>
            <person name="Li Y."/>
            <person name="Yu Y."/>
            <person name="Du H."/>
            <person name="Qi M."/>
            <person name="Li Y."/>
            <person name="Yu H."/>
            <person name="Cui Y."/>
            <person name="Wang N."/>
            <person name="Chen C."/>
            <person name="Wu H."/>
            <person name="Zhao Y."/>
            <person name="Zhang J."/>
            <person name="Li Y."/>
            <person name="Zhou W."/>
            <person name="Zhang B."/>
            <person name="Hu W."/>
            <person name="Eijk M."/>
            <person name="Tang J."/>
            <person name="Witsenboer H."/>
            <person name="Zhao S."/>
            <person name="Li Z."/>
            <person name="Zhang A."/>
            <person name="Wang D."/>
            <person name="Liang C."/>
        </authorList>
    </citation>
    <scope>NUCLEOTIDE SEQUENCE [LARGE SCALE GENOMIC DNA]</scope>
    <source>
        <strain evidence="1">cv. G1812</strain>
    </source>
</reference>
<organism evidence="1 2">
    <name type="scientific">Triticum urartu</name>
    <name type="common">Red wild einkorn</name>
    <name type="synonym">Crithodium urartu</name>
    <dbReference type="NCBI Taxonomy" id="4572"/>
    <lineage>
        <taxon>Eukaryota</taxon>
        <taxon>Viridiplantae</taxon>
        <taxon>Streptophyta</taxon>
        <taxon>Embryophyta</taxon>
        <taxon>Tracheophyta</taxon>
        <taxon>Spermatophyta</taxon>
        <taxon>Magnoliopsida</taxon>
        <taxon>Liliopsida</taxon>
        <taxon>Poales</taxon>
        <taxon>Poaceae</taxon>
        <taxon>BOP clade</taxon>
        <taxon>Pooideae</taxon>
        <taxon>Triticodae</taxon>
        <taxon>Triticeae</taxon>
        <taxon>Triticinae</taxon>
        <taxon>Triticum</taxon>
    </lineage>
</organism>
<reference evidence="2" key="1">
    <citation type="journal article" date="2013" name="Nature">
        <title>Draft genome of the wheat A-genome progenitor Triticum urartu.</title>
        <authorList>
            <person name="Ling H.Q."/>
            <person name="Zhao S."/>
            <person name="Liu D."/>
            <person name="Wang J."/>
            <person name="Sun H."/>
            <person name="Zhang C."/>
            <person name="Fan H."/>
            <person name="Li D."/>
            <person name="Dong L."/>
            <person name="Tao Y."/>
            <person name="Gao C."/>
            <person name="Wu H."/>
            <person name="Li Y."/>
            <person name="Cui Y."/>
            <person name="Guo X."/>
            <person name="Zheng S."/>
            <person name="Wang B."/>
            <person name="Yu K."/>
            <person name="Liang Q."/>
            <person name="Yang W."/>
            <person name="Lou X."/>
            <person name="Chen J."/>
            <person name="Feng M."/>
            <person name="Jian J."/>
            <person name="Zhang X."/>
            <person name="Luo G."/>
            <person name="Jiang Y."/>
            <person name="Liu J."/>
            <person name="Wang Z."/>
            <person name="Sha Y."/>
            <person name="Zhang B."/>
            <person name="Wu H."/>
            <person name="Tang D."/>
            <person name="Shen Q."/>
            <person name="Xue P."/>
            <person name="Zou S."/>
            <person name="Wang X."/>
            <person name="Liu X."/>
            <person name="Wang F."/>
            <person name="Yang Y."/>
            <person name="An X."/>
            <person name="Dong Z."/>
            <person name="Zhang K."/>
            <person name="Zhang X."/>
            <person name="Luo M.C."/>
            <person name="Dvorak J."/>
            <person name="Tong Y."/>
            <person name="Wang J."/>
            <person name="Yang H."/>
            <person name="Li Z."/>
            <person name="Wang D."/>
            <person name="Zhang A."/>
            <person name="Wang J."/>
        </authorList>
    </citation>
    <scope>NUCLEOTIDE SEQUENCE</scope>
    <source>
        <strain evidence="2">cv. G1812</strain>
    </source>
</reference>